<keyword evidence="2 7" id="KW-0808">Transferase</keyword>
<dbReference type="AlphaFoldDB" id="A0ABD5CM89"/>
<dbReference type="PANTHER" id="PTHR21087:SF16">
    <property type="entry name" value="SHIKIMATE KINASE 1, CHLOROPLASTIC"/>
    <property type="match status" value="1"/>
</dbReference>
<comment type="catalytic activity">
    <reaction evidence="7">
        <text>shikimate + ATP = 3-phosphoshikimate + ADP + H(+)</text>
        <dbReference type="Rhea" id="RHEA:13121"/>
        <dbReference type="ChEBI" id="CHEBI:15378"/>
        <dbReference type="ChEBI" id="CHEBI:30616"/>
        <dbReference type="ChEBI" id="CHEBI:36208"/>
        <dbReference type="ChEBI" id="CHEBI:145989"/>
        <dbReference type="ChEBI" id="CHEBI:456216"/>
        <dbReference type="EC" id="2.7.1.71"/>
    </reaction>
</comment>
<comment type="subunit">
    <text evidence="7">Monomer.</text>
</comment>
<dbReference type="SUPFAM" id="SSF47413">
    <property type="entry name" value="lambda repressor-like DNA-binding domains"/>
    <property type="match status" value="1"/>
</dbReference>
<dbReference type="Proteomes" id="UP001245184">
    <property type="component" value="Unassembled WGS sequence"/>
</dbReference>
<keyword evidence="3 7" id="KW-0547">Nucleotide-binding</keyword>
<dbReference type="NCBIfam" id="NF006015">
    <property type="entry name" value="PRK08154.1"/>
    <property type="match status" value="1"/>
</dbReference>
<comment type="cofactor">
    <cofactor evidence="7">
        <name>Mg(2+)</name>
        <dbReference type="ChEBI" id="CHEBI:18420"/>
    </cofactor>
    <text evidence="7">Binds 1 Mg(2+) ion per subunit.</text>
</comment>
<evidence type="ECO:0000259" key="8">
    <source>
        <dbReference type="PROSITE" id="PS50943"/>
    </source>
</evidence>
<comment type="caution">
    <text evidence="7">Lacks conserved residue(s) required for the propagation of feature annotation.</text>
</comment>
<dbReference type="GO" id="GO:0009073">
    <property type="term" value="P:aromatic amino acid family biosynthetic process"/>
    <property type="evidence" value="ECO:0007669"/>
    <property type="project" value="UniProtKB-KW"/>
</dbReference>
<comment type="pathway">
    <text evidence="7">Metabolic intermediate biosynthesis; chorismate biosynthesis; chorismate from D-erythrose 4-phosphate and phosphoenolpyruvate: step 5/7.</text>
</comment>
<dbReference type="PRINTS" id="PR01100">
    <property type="entry name" value="SHIKIMTKNASE"/>
</dbReference>
<name>A0ABD5CM89_9BURK</name>
<feature type="binding site" evidence="7">
    <location>
        <position position="141"/>
    </location>
    <ligand>
        <name>Mg(2+)</name>
        <dbReference type="ChEBI" id="CHEBI:18420"/>
    </ligand>
</feature>
<dbReference type="Pfam" id="PF01381">
    <property type="entry name" value="HTH_3"/>
    <property type="match status" value="1"/>
</dbReference>
<comment type="subcellular location">
    <subcellularLocation>
        <location evidence="7">Cytoplasm</location>
    </subcellularLocation>
</comment>
<evidence type="ECO:0000256" key="3">
    <source>
        <dbReference type="ARBA" id="ARBA00022741"/>
    </source>
</evidence>
<dbReference type="InterPro" id="IPR031322">
    <property type="entry name" value="Shikimate/glucono_kinase"/>
</dbReference>
<dbReference type="SUPFAM" id="SSF52540">
    <property type="entry name" value="P-loop containing nucleoside triphosphate hydrolases"/>
    <property type="match status" value="1"/>
</dbReference>
<evidence type="ECO:0000256" key="7">
    <source>
        <dbReference type="HAMAP-Rule" id="MF_00109"/>
    </source>
</evidence>
<dbReference type="InterPro" id="IPR027417">
    <property type="entry name" value="P-loop_NTPase"/>
</dbReference>
<dbReference type="CDD" id="cd00093">
    <property type="entry name" value="HTH_XRE"/>
    <property type="match status" value="1"/>
</dbReference>
<evidence type="ECO:0000313" key="9">
    <source>
        <dbReference type="EMBL" id="MDR6206118.1"/>
    </source>
</evidence>
<dbReference type="GO" id="GO:0005524">
    <property type="term" value="F:ATP binding"/>
    <property type="evidence" value="ECO:0007669"/>
    <property type="project" value="UniProtKB-UniRule"/>
</dbReference>
<dbReference type="HAMAP" id="MF_00109">
    <property type="entry name" value="Shikimate_kinase"/>
    <property type="match status" value="1"/>
</dbReference>
<dbReference type="Gene3D" id="1.10.260.40">
    <property type="entry name" value="lambda repressor-like DNA-binding domains"/>
    <property type="match status" value="1"/>
</dbReference>
<dbReference type="GO" id="GO:0000287">
    <property type="term" value="F:magnesium ion binding"/>
    <property type="evidence" value="ECO:0007669"/>
    <property type="project" value="UniProtKB-UniRule"/>
</dbReference>
<gene>
    <name evidence="7" type="primary">aroK</name>
    <name evidence="9" type="ORF">QF025_004838</name>
</gene>
<keyword evidence="7" id="KW-0460">Magnesium</keyword>
<dbReference type="Pfam" id="PF01202">
    <property type="entry name" value="SKI"/>
    <property type="match status" value="1"/>
</dbReference>
<dbReference type="PROSITE" id="PS50943">
    <property type="entry name" value="HTH_CROC1"/>
    <property type="match status" value="1"/>
</dbReference>
<dbReference type="GO" id="GO:0004765">
    <property type="term" value="F:shikimate kinase activity"/>
    <property type="evidence" value="ECO:0007669"/>
    <property type="project" value="UniProtKB-UniRule"/>
</dbReference>
<dbReference type="InterPro" id="IPR000623">
    <property type="entry name" value="Shikimate_kinase/TSH1"/>
</dbReference>
<reference evidence="9 10" key="1">
    <citation type="submission" date="2023-08" db="EMBL/GenBank/DDBJ databases">
        <title>Genome sequencing of plant associated microbes to promote plant fitness in Sorghum bicolor and Oryza sativa.</title>
        <authorList>
            <person name="Coleman-Derr D."/>
        </authorList>
    </citation>
    <scope>NUCLEOTIDE SEQUENCE [LARGE SCALE GENOMIC DNA]</scope>
    <source>
        <strain evidence="9 10">SLBN-33</strain>
    </source>
</reference>
<dbReference type="GO" id="GO:0005737">
    <property type="term" value="C:cytoplasm"/>
    <property type="evidence" value="ECO:0007669"/>
    <property type="project" value="UniProtKB-SubCell"/>
</dbReference>
<dbReference type="GO" id="GO:0009423">
    <property type="term" value="P:chorismate biosynthetic process"/>
    <property type="evidence" value="ECO:0007669"/>
    <property type="project" value="UniProtKB-UniRule"/>
</dbReference>
<dbReference type="EC" id="2.7.1.71" evidence="7"/>
<keyword evidence="7" id="KW-0963">Cytoplasm</keyword>
<evidence type="ECO:0000256" key="6">
    <source>
        <dbReference type="ARBA" id="ARBA00023141"/>
    </source>
</evidence>
<dbReference type="InterPro" id="IPR001387">
    <property type="entry name" value="Cro/C1-type_HTH"/>
</dbReference>
<feature type="binding site" evidence="7">
    <location>
        <position position="245"/>
    </location>
    <ligand>
        <name>ATP</name>
        <dbReference type="ChEBI" id="CHEBI:30616"/>
    </ligand>
</feature>
<dbReference type="CDD" id="cd00464">
    <property type="entry name" value="SK"/>
    <property type="match status" value="1"/>
</dbReference>
<feature type="domain" description="HTH cro/C1-type" evidence="8">
    <location>
        <begin position="26"/>
        <end position="80"/>
    </location>
</feature>
<evidence type="ECO:0000256" key="4">
    <source>
        <dbReference type="ARBA" id="ARBA00022777"/>
    </source>
</evidence>
<feature type="binding site" evidence="7">
    <location>
        <begin position="137"/>
        <end position="142"/>
    </location>
    <ligand>
        <name>ATP</name>
        <dbReference type="ChEBI" id="CHEBI:30616"/>
    </ligand>
</feature>
<feature type="binding site" evidence="7">
    <location>
        <position position="206"/>
    </location>
    <ligand>
        <name>substrate</name>
    </ligand>
</feature>
<dbReference type="PANTHER" id="PTHR21087">
    <property type="entry name" value="SHIKIMATE KINASE"/>
    <property type="match status" value="1"/>
</dbReference>
<keyword evidence="5 7" id="KW-0067">ATP-binding</keyword>
<dbReference type="RefSeq" id="WP_029966035.1">
    <property type="nucleotide sequence ID" value="NZ_ATXV01000001.1"/>
</dbReference>
<keyword evidence="1 7" id="KW-0028">Amino-acid biosynthesis</keyword>
<evidence type="ECO:0000256" key="5">
    <source>
        <dbReference type="ARBA" id="ARBA00022840"/>
    </source>
</evidence>
<dbReference type="GO" id="GO:0008652">
    <property type="term" value="P:amino acid biosynthetic process"/>
    <property type="evidence" value="ECO:0007669"/>
    <property type="project" value="UniProtKB-KW"/>
</dbReference>
<dbReference type="SMART" id="SM00530">
    <property type="entry name" value="HTH_XRE"/>
    <property type="match status" value="1"/>
</dbReference>
<dbReference type="InterPro" id="IPR010982">
    <property type="entry name" value="Lambda_DNA-bd_dom_sf"/>
</dbReference>
<protein>
    <recommendedName>
        <fullName evidence="7">Shikimate kinase</fullName>
        <shortName evidence="7">SK</shortName>
        <ecNumber evidence="7">2.7.1.71</ecNumber>
    </recommendedName>
</protein>
<comment type="function">
    <text evidence="7">Catalyzes the specific phosphorylation of the 3-hydroxyl group of shikimic acid using ATP as a cosubstrate.</text>
</comment>
<evidence type="ECO:0000256" key="1">
    <source>
        <dbReference type="ARBA" id="ARBA00022605"/>
    </source>
</evidence>
<accession>A0ABD5CM89</accession>
<evidence type="ECO:0000313" key="10">
    <source>
        <dbReference type="Proteomes" id="UP001245184"/>
    </source>
</evidence>
<comment type="caution">
    <text evidence="9">The sequence shown here is derived from an EMBL/GenBank/DDBJ whole genome shotgun (WGS) entry which is preliminary data.</text>
</comment>
<proteinExistence type="inferred from homology"/>
<keyword evidence="7" id="KW-0479">Metal-binding</keyword>
<keyword evidence="6 7" id="KW-0057">Aromatic amino acid biosynthesis</keyword>
<organism evidence="9 10">
    <name type="scientific">Paraburkholderia graminis</name>
    <dbReference type="NCBI Taxonomy" id="60548"/>
    <lineage>
        <taxon>Bacteria</taxon>
        <taxon>Pseudomonadati</taxon>
        <taxon>Pseudomonadota</taxon>
        <taxon>Betaproteobacteria</taxon>
        <taxon>Burkholderiales</taxon>
        <taxon>Burkholderiaceae</taxon>
        <taxon>Paraburkholderia</taxon>
    </lineage>
</organism>
<comment type="similarity">
    <text evidence="7">Belongs to the shikimate kinase family.</text>
</comment>
<feature type="binding site" evidence="7">
    <location>
        <position position="264"/>
    </location>
    <ligand>
        <name>substrate</name>
    </ligand>
</feature>
<dbReference type="Gene3D" id="3.40.50.300">
    <property type="entry name" value="P-loop containing nucleotide triphosphate hydrolases"/>
    <property type="match status" value="1"/>
</dbReference>
<feature type="binding site" evidence="7">
    <location>
        <position position="183"/>
    </location>
    <ligand>
        <name>substrate</name>
    </ligand>
</feature>
<evidence type="ECO:0000256" key="2">
    <source>
        <dbReference type="ARBA" id="ARBA00022679"/>
    </source>
</evidence>
<keyword evidence="4 7" id="KW-0418">Kinase</keyword>
<sequence>MNSSPTDAAADAAPKEPVLVALGERVRLLRARRGMTRRDLAHQSNVSERHLANLEMGSGNASLLVLAQLAQTLGCSVAALVGDPLSCSAEGEQILELLRDQPPAALQHALETLRQSLAARSADPGRYRRIALIGLRGAGKSTLGKMLADAMGLPFIELTREIERIAGCKPSEVHALYGATAYRRYEFRALEEVLKREAEAVIASPGGLVSETRTFSLLLSRCFTVWLRATPEDHMQRVIDQGDLRPMAGRSEAMDDLRRILAGRSELYARADVAYDTSGKTLKQAYRGLRELVTASVESNTGDGSWASTST</sequence>
<dbReference type="EMBL" id="JAVIZN010000002">
    <property type="protein sequence ID" value="MDR6206118.1"/>
    <property type="molecule type" value="Genomic_DNA"/>
</dbReference>